<dbReference type="SUPFAM" id="SSF56317">
    <property type="entry name" value="Carbon-nitrogen hydrolase"/>
    <property type="match status" value="1"/>
</dbReference>
<dbReference type="AlphaFoldDB" id="A0A9X3TTR4"/>
<proteinExistence type="predicted"/>
<organism evidence="1 2">
    <name type="scientific">Brevibacillus thermoruber</name>
    <dbReference type="NCBI Taxonomy" id="33942"/>
    <lineage>
        <taxon>Bacteria</taxon>
        <taxon>Bacillati</taxon>
        <taxon>Bacillota</taxon>
        <taxon>Bacilli</taxon>
        <taxon>Bacillales</taxon>
        <taxon>Paenibacillaceae</taxon>
        <taxon>Brevibacillus</taxon>
    </lineage>
</organism>
<name>A0A9X3TTR4_9BACL</name>
<reference evidence="1" key="1">
    <citation type="submission" date="2022-12" db="EMBL/GenBank/DDBJ databases">
        <title>Draft genome sequence of the thermophilic strain Brevibacillus thermoruber HT42, isolated from Los Humeros, Puebla, Mexico, with biotechnological potential.</title>
        <authorList>
            <person name="Lara Sanchez J."/>
            <person name="Solis Palacios R."/>
            <person name="Bustos Baena A.S."/>
            <person name="Ruz Baez A.E."/>
            <person name="Espinosa Luna G."/>
            <person name="Oliart Ros R.M."/>
        </authorList>
    </citation>
    <scope>NUCLEOTIDE SEQUENCE</scope>
    <source>
        <strain evidence="1">HT42</strain>
    </source>
</reference>
<evidence type="ECO:0000313" key="1">
    <source>
        <dbReference type="EMBL" id="MDA5111052.1"/>
    </source>
</evidence>
<gene>
    <name evidence="1" type="ORF">O3V59_22220</name>
</gene>
<protein>
    <submittedName>
        <fullName evidence="1">Uncharacterized protein</fullName>
    </submittedName>
</protein>
<accession>A0A9X3TTR4</accession>
<comment type="caution">
    <text evidence="1">The sequence shown here is derived from an EMBL/GenBank/DDBJ whole genome shotgun (WGS) entry which is preliminary data.</text>
</comment>
<keyword evidence="2" id="KW-1185">Reference proteome</keyword>
<dbReference type="Proteomes" id="UP001151071">
    <property type="component" value="Unassembled WGS sequence"/>
</dbReference>
<dbReference type="EMBL" id="JAPYYP010000065">
    <property type="protein sequence ID" value="MDA5111052.1"/>
    <property type="molecule type" value="Genomic_DNA"/>
</dbReference>
<sequence length="58" mass="6691">MDEYIIEPVFGHEDILLADLGTRLIAHSRFDFDVVGHYVRPDVFQLIVNDEAGIFRQS</sequence>
<dbReference type="InterPro" id="IPR036526">
    <property type="entry name" value="C-N_Hydrolase_sf"/>
</dbReference>
<evidence type="ECO:0000313" key="2">
    <source>
        <dbReference type="Proteomes" id="UP001151071"/>
    </source>
</evidence>